<feature type="chain" id="PRO_5002475701" description="Cytochrome b562 family protein" evidence="3">
    <location>
        <begin position="20"/>
        <end position="131"/>
    </location>
</feature>
<dbReference type="SUPFAM" id="SSF47175">
    <property type="entry name" value="Cytochromes"/>
    <property type="match status" value="1"/>
</dbReference>
<proteinExistence type="inferred from homology"/>
<evidence type="ECO:0000256" key="2">
    <source>
        <dbReference type="ARBA" id="ARBA00022729"/>
    </source>
</evidence>
<dbReference type="AlphaFoldDB" id="A0A0F4QSE5"/>
<dbReference type="Gene3D" id="1.20.120.10">
    <property type="entry name" value="Cytochrome c/b562"/>
    <property type="match status" value="1"/>
</dbReference>
<reference evidence="4 5" key="1">
    <citation type="journal article" date="2015" name="BMC Genomics">
        <title>Genome mining reveals unlocked bioactive potential of marine Gram-negative bacteria.</title>
        <authorList>
            <person name="Machado H."/>
            <person name="Sonnenschein E.C."/>
            <person name="Melchiorsen J."/>
            <person name="Gram L."/>
        </authorList>
    </citation>
    <scope>NUCLEOTIDE SEQUENCE [LARGE SCALE GENOMIC DNA]</scope>
    <source>
        <strain evidence="4 5">S2471</strain>
    </source>
</reference>
<evidence type="ECO:0000313" key="5">
    <source>
        <dbReference type="Proteomes" id="UP000033452"/>
    </source>
</evidence>
<dbReference type="GO" id="GO:0005506">
    <property type="term" value="F:iron ion binding"/>
    <property type="evidence" value="ECO:0007669"/>
    <property type="project" value="InterPro"/>
</dbReference>
<evidence type="ECO:0000256" key="1">
    <source>
        <dbReference type="ARBA" id="ARBA00005523"/>
    </source>
</evidence>
<dbReference type="InterPro" id="IPR009155">
    <property type="entry name" value="Cyt_b562"/>
</dbReference>
<dbReference type="GO" id="GO:0022900">
    <property type="term" value="P:electron transport chain"/>
    <property type="evidence" value="ECO:0007669"/>
    <property type="project" value="InterPro"/>
</dbReference>
<dbReference type="EMBL" id="JXYA01000014">
    <property type="protein sequence ID" value="KJZ10621.1"/>
    <property type="molecule type" value="Genomic_DNA"/>
</dbReference>
<keyword evidence="5" id="KW-1185">Reference proteome</keyword>
<sequence length="131" mass="15229">MRRLIIFLFSMCFAQVVSAQEGQDLNQTMKNMGHAYKQAMEAQQPDEVNKHLNTMLLLLQQSKQHHFKADVKSQSLQGLRKVSDIIREAQSLVAQAQIQQAKQLLKQVDELRKEYHELHEPPGFWELLFGK</sequence>
<evidence type="ECO:0000313" key="4">
    <source>
        <dbReference type="EMBL" id="KJZ10621.1"/>
    </source>
</evidence>
<comment type="caution">
    <text evidence="4">The sequence shown here is derived from an EMBL/GenBank/DDBJ whole genome shotgun (WGS) entry which is preliminary data.</text>
</comment>
<protein>
    <recommendedName>
        <fullName evidence="6">Cytochrome b562 family protein</fullName>
    </recommendedName>
</protein>
<keyword evidence="2 3" id="KW-0732">Signal</keyword>
<feature type="signal peptide" evidence="3">
    <location>
        <begin position="1"/>
        <end position="19"/>
    </location>
</feature>
<dbReference type="InterPro" id="IPR010980">
    <property type="entry name" value="Cyt_c/b562"/>
</dbReference>
<dbReference type="GO" id="GO:0009055">
    <property type="term" value="F:electron transfer activity"/>
    <property type="evidence" value="ECO:0007669"/>
    <property type="project" value="InterPro"/>
</dbReference>
<dbReference type="Pfam" id="PF07361">
    <property type="entry name" value="Cytochrom_B562"/>
    <property type="match status" value="1"/>
</dbReference>
<accession>A0A0F4QSE5</accession>
<organism evidence="4 5">
    <name type="scientific">Pseudoalteromonas rubra</name>
    <dbReference type="NCBI Taxonomy" id="43658"/>
    <lineage>
        <taxon>Bacteria</taxon>
        <taxon>Pseudomonadati</taxon>
        <taxon>Pseudomonadota</taxon>
        <taxon>Gammaproteobacteria</taxon>
        <taxon>Alteromonadales</taxon>
        <taxon>Pseudoalteromonadaceae</taxon>
        <taxon>Pseudoalteromonas</taxon>
    </lineage>
</organism>
<dbReference type="Proteomes" id="UP000033452">
    <property type="component" value="Unassembled WGS sequence"/>
</dbReference>
<comment type="similarity">
    <text evidence="1">Belongs to the cytochrome b562 family.</text>
</comment>
<gene>
    <name evidence="4" type="ORF">TW77_06990</name>
</gene>
<name>A0A0F4QSE5_9GAMM</name>
<evidence type="ECO:0008006" key="6">
    <source>
        <dbReference type="Google" id="ProtNLM"/>
    </source>
</evidence>
<dbReference type="PATRIC" id="fig|43658.5.peg.1474"/>
<evidence type="ECO:0000256" key="3">
    <source>
        <dbReference type="SAM" id="SignalP"/>
    </source>
</evidence>
<dbReference type="OrthoDB" id="6119894at2"/>
<dbReference type="RefSeq" id="WP_046004262.1">
    <property type="nucleotide sequence ID" value="NZ_JXYA01000014.1"/>
</dbReference>
<dbReference type="GO" id="GO:0042597">
    <property type="term" value="C:periplasmic space"/>
    <property type="evidence" value="ECO:0007669"/>
    <property type="project" value="InterPro"/>
</dbReference>
<dbReference type="GO" id="GO:0020037">
    <property type="term" value="F:heme binding"/>
    <property type="evidence" value="ECO:0007669"/>
    <property type="project" value="InterPro"/>
</dbReference>
<dbReference type="GO" id="GO:0006281">
    <property type="term" value="P:DNA repair"/>
    <property type="evidence" value="ECO:0007669"/>
    <property type="project" value="InterPro"/>
</dbReference>